<dbReference type="EMBL" id="CP008822">
    <property type="protein sequence ID" value="AIM27597.1"/>
    <property type="molecule type" value="Genomic_DNA"/>
</dbReference>
<comment type="catalytic activity">
    <reaction evidence="5">
        <text>3-hydroxypropanoate + ATP + CoA = 3-hydroxypropanoyl-CoA + AMP + diphosphate</text>
        <dbReference type="Rhea" id="RHEA:26534"/>
        <dbReference type="ChEBI" id="CHEBI:16510"/>
        <dbReference type="ChEBI" id="CHEBI:30616"/>
        <dbReference type="ChEBI" id="CHEBI:33019"/>
        <dbReference type="ChEBI" id="CHEBI:57287"/>
        <dbReference type="ChEBI" id="CHEBI:58528"/>
        <dbReference type="ChEBI" id="CHEBI:456215"/>
        <dbReference type="EC" id="6.2.1.36"/>
    </reaction>
</comment>
<dbReference type="InterPro" id="IPR025110">
    <property type="entry name" value="AMP-bd_C"/>
</dbReference>
<evidence type="ECO:0000259" key="8">
    <source>
        <dbReference type="Pfam" id="PF00501"/>
    </source>
</evidence>
<dbReference type="PROSITE" id="PS00455">
    <property type="entry name" value="AMP_BINDING"/>
    <property type="match status" value="1"/>
</dbReference>
<dbReference type="InterPro" id="IPR020845">
    <property type="entry name" value="AMP-binding_CS"/>
</dbReference>
<dbReference type="Gene3D" id="3.30.300.30">
    <property type="match status" value="1"/>
</dbReference>
<dbReference type="InterPro" id="IPR045851">
    <property type="entry name" value="AMP-bd_C_sf"/>
</dbReference>
<dbReference type="OMA" id="AIKASWP"/>
<dbReference type="Gene3D" id="3.40.50.12780">
    <property type="entry name" value="N-terminal domain of ligase-like"/>
    <property type="match status" value="1"/>
</dbReference>
<dbReference type="EC" id="6.2.1.1" evidence="7"/>
<dbReference type="PANTHER" id="PTHR24095">
    <property type="entry name" value="ACETYL-COENZYME A SYNTHETASE"/>
    <property type="match status" value="1"/>
</dbReference>
<dbReference type="InterPro" id="IPR042099">
    <property type="entry name" value="ANL_N_sf"/>
</dbReference>
<dbReference type="Pfam" id="PF13193">
    <property type="entry name" value="AMP-binding_C"/>
    <property type="match status" value="1"/>
</dbReference>
<evidence type="ECO:0000256" key="5">
    <source>
        <dbReference type="ARBA" id="ARBA00051214"/>
    </source>
</evidence>
<dbReference type="NCBIfam" id="TIGR02188">
    <property type="entry name" value="Ac_CoA_lig_AcsA"/>
    <property type="match status" value="1"/>
</dbReference>
<dbReference type="GO" id="GO:0019427">
    <property type="term" value="P:acetyl-CoA biosynthetic process from acetate"/>
    <property type="evidence" value="ECO:0007669"/>
    <property type="project" value="UniProtKB-UniRule"/>
</dbReference>
<dbReference type="InterPro" id="IPR000873">
    <property type="entry name" value="AMP-dep_synth/lig_dom"/>
</dbReference>
<dbReference type="PANTHER" id="PTHR24095:SF232">
    <property type="entry name" value="ACETYL-COENZYME A SYNTHETASE"/>
    <property type="match status" value="1"/>
</dbReference>
<evidence type="ECO:0000256" key="7">
    <source>
        <dbReference type="NCBIfam" id="TIGR02188"/>
    </source>
</evidence>
<evidence type="ECO:0000259" key="10">
    <source>
        <dbReference type="Pfam" id="PF16177"/>
    </source>
</evidence>
<reference evidence="11 12" key="1">
    <citation type="journal article" date="2014" name="J. Bacteriol.">
        <title>Role of an Archaeal PitA Transporter in the Copper and Arsenic Resistance of Metallosphaera sedula, an Extreme Thermoacidophile.</title>
        <authorList>
            <person name="McCarthy S."/>
            <person name="Ai C."/>
            <person name="Wheaton G."/>
            <person name="Tevatia R."/>
            <person name="Eckrich V."/>
            <person name="Kelly R."/>
            <person name="Blum P."/>
        </authorList>
    </citation>
    <scope>NUCLEOTIDE SEQUENCE [LARGE SCALE GENOMIC DNA]</scope>
    <source>
        <strain evidence="11 12">CuR1</strain>
    </source>
</reference>
<feature type="domain" description="AMP-binding enzyme C-terminal" evidence="9">
    <location>
        <begin position="540"/>
        <end position="617"/>
    </location>
</feature>
<keyword evidence="4" id="KW-0067">ATP-binding</keyword>
<protein>
    <recommendedName>
        <fullName evidence="7">Acetate--CoA ligase</fullName>
        <ecNumber evidence="7">6.2.1.1</ecNumber>
    </recommendedName>
</protein>
<evidence type="ECO:0000256" key="6">
    <source>
        <dbReference type="ARBA" id="ARBA00059013"/>
    </source>
</evidence>
<dbReference type="FunFam" id="3.40.50.12780:FF:000001">
    <property type="entry name" value="Acetyl-coenzyme A synthetase"/>
    <property type="match status" value="1"/>
</dbReference>
<dbReference type="InterPro" id="IPR011904">
    <property type="entry name" value="Ac_CoA_lig"/>
</dbReference>
<keyword evidence="3" id="KW-0547">Nucleotide-binding</keyword>
<dbReference type="GO" id="GO:0016208">
    <property type="term" value="F:AMP binding"/>
    <property type="evidence" value="ECO:0007669"/>
    <property type="project" value="InterPro"/>
</dbReference>
<evidence type="ECO:0000256" key="1">
    <source>
        <dbReference type="ARBA" id="ARBA00006432"/>
    </source>
</evidence>
<dbReference type="GO" id="GO:0043955">
    <property type="term" value="F:3-hydroxypropionyl-CoA synthetase activity"/>
    <property type="evidence" value="ECO:0007669"/>
    <property type="project" value="UniProtKB-EC"/>
</dbReference>
<dbReference type="SUPFAM" id="SSF56801">
    <property type="entry name" value="Acetyl-CoA synthetase-like"/>
    <property type="match status" value="1"/>
</dbReference>
<feature type="domain" description="AMP-dependent synthetase/ligase" evidence="8">
    <location>
        <begin position="97"/>
        <end position="486"/>
    </location>
</feature>
<evidence type="ECO:0000313" key="11">
    <source>
        <dbReference type="EMBL" id="AIM27597.1"/>
    </source>
</evidence>
<feature type="domain" description="Acetyl-coenzyme A synthetase N-terminal" evidence="10">
    <location>
        <begin position="31"/>
        <end position="85"/>
    </location>
</feature>
<sequence length="661" mass="74402">MFMRYIMVEEQTLKTGSQELEEKADYNMRYYAHLMKLSKEKPAEFWGSLAQDLLDWYEPWKETMRQEDPMTRWFIGGKINASYNAVDRHLNGPRKFKAAVIWESELGERKIVTYQDMFYEVNRWANALRSLGVGKGDRVTIYMPLTPEGIAAMLASARIGAIHSVIFAGFGSQAIADRVEDAKAKVVITADAYPRRGKVVELKKTVDEALNSLGERSPVQHVLVYRRMKTDVNMKEGRDVFFDEVGKYRYVEPERMDSNDPLFILYTSGTTGKPKGIMHSTGGYLTGTAVMLLWSYGLSQENDVLFNTSDIGWIVGHSYITYSPLIMGRTVVIYESAPDYPYPDKWAEIIERYRATTFGTSATALRYFMKYGDEYVKNHDLSSIRIIVTNGEVLNYSPWKWGLEVLGGGKVFMSHQWWQTETGAPNLGYLPGIIYMPMKSGPASGFPLPGNFVEVLDENGNPSAPRVRGYLVMRPPFPPNMMMGMWNDNGERLKKTYFSKFGSLYYPGDFAMVDEDGYIWVLGRADETLKIAAHRIGAGEVESAITSHPSVAEAAVIGVPDSVKGEEVHAFVVLKQGYAPSSELAKDIQSHVRKVMGPIVSPQIHFVDKLPKTRSGKVMRRVIKAVMMGSSAGDLTTIEDEASMDEIKKAVEELKKELKTS</sequence>
<organism evidence="11 12">
    <name type="scientific">Metallosphaera sedula</name>
    <dbReference type="NCBI Taxonomy" id="43687"/>
    <lineage>
        <taxon>Archaea</taxon>
        <taxon>Thermoproteota</taxon>
        <taxon>Thermoprotei</taxon>
        <taxon>Sulfolobales</taxon>
        <taxon>Sulfolobaceae</taxon>
        <taxon>Metallosphaera</taxon>
    </lineage>
</organism>
<dbReference type="NCBIfam" id="NF001208">
    <property type="entry name" value="PRK00174.1"/>
    <property type="match status" value="1"/>
</dbReference>
<proteinExistence type="inferred from homology"/>
<dbReference type="GO" id="GO:0005524">
    <property type="term" value="F:ATP binding"/>
    <property type="evidence" value="ECO:0007669"/>
    <property type="project" value="UniProtKB-KW"/>
</dbReference>
<name>A0A088E7D2_9CREN</name>
<keyword evidence="2 11" id="KW-0436">Ligase</keyword>
<dbReference type="Pfam" id="PF16177">
    <property type="entry name" value="ACAS_N"/>
    <property type="match status" value="1"/>
</dbReference>
<comment type="similarity">
    <text evidence="1">Belongs to the ATP-dependent AMP-binding enzyme family.</text>
</comment>
<comment type="function">
    <text evidence="6">Plays a role in the autotrophic CO(2) fixation pathway. Activates 3-hydroxypropionate to its CoA ester. Can also activate propionate, and to a lesser extent acrylate, acetate and butyrate.</text>
</comment>
<dbReference type="InterPro" id="IPR032387">
    <property type="entry name" value="ACAS_N"/>
</dbReference>
<evidence type="ECO:0000256" key="3">
    <source>
        <dbReference type="ARBA" id="ARBA00022741"/>
    </source>
</evidence>
<evidence type="ECO:0000256" key="2">
    <source>
        <dbReference type="ARBA" id="ARBA00022598"/>
    </source>
</evidence>
<dbReference type="GO" id="GO:0003987">
    <property type="term" value="F:acetate-CoA ligase activity"/>
    <property type="evidence" value="ECO:0007669"/>
    <property type="project" value="UniProtKB-UniRule"/>
</dbReference>
<evidence type="ECO:0000259" key="9">
    <source>
        <dbReference type="Pfam" id="PF13193"/>
    </source>
</evidence>
<evidence type="ECO:0000313" key="12">
    <source>
        <dbReference type="Proteomes" id="UP000029084"/>
    </source>
</evidence>
<dbReference type="Pfam" id="PF00501">
    <property type="entry name" value="AMP-binding"/>
    <property type="match status" value="1"/>
</dbReference>
<dbReference type="AlphaFoldDB" id="A0A088E7D2"/>
<accession>A0A088E7D2</accession>
<evidence type="ECO:0000256" key="4">
    <source>
        <dbReference type="ARBA" id="ARBA00022840"/>
    </source>
</evidence>
<gene>
    <name evidence="11" type="ORF">HA72_1456</name>
</gene>
<dbReference type="GO" id="GO:0043427">
    <property type="term" value="P:carbon fixation by 3-hydroxypropionate cycle"/>
    <property type="evidence" value="ECO:0007669"/>
    <property type="project" value="UniProtKB-ARBA"/>
</dbReference>
<dbReference type="Proteomes" id="UP000029084">
    <property type="component" value="Chromosome"/>
</dbReference>
<dbReference type="SMR" id="A0A088E7D2"/>